<evidence type="ECO:0000256" key="4">
    <source>
        <dbReference type="ARBA" id="ARBA00023242"/>
    </source>
</evidence>
<dbReference type="HOGENOM" id="CLU_003502_1_0_1"/>
<keyword evidence="15" id="KW-1185">Reference proteome</keyword>
<evidence type="ECO:0000313" key="13">
    <source>
        <dbReference type="EMBL" id="CCE83897.1"/>
    </source>
</evidence>
<dbReference type="FunCoup" id="G8Y8Y3">
    <property type="interactions" value="1734"/>
</dbReference>
<dbReference type="Pfam" id="PF03813">
    <property type="entry name" value="Nrap"/>
    <property type="match status" value="1"/>
</dbReference>
<evidence type="ECO:0000256" key="2">
    <source>
        <dbReference type="ARBA" id="ARBA00006674"/>
    </source>
</evidence>
<keyword evidence="5" id="KW-0698">rRNA processing</keyword>
<keyword evidence="4 5" id="KW-0539">Nucleus</keyword>
<dbReference type="eggNOG" id="KOG2054">
    <property type="taxonomic scope" value="Eukaryota"/>
</dbReference>
<dbReference type="InterPro" id="IPR035082">
    <property type="entry name" value="Nrap_D1"/>
</dbReference>
<evidence type="ECO:0000259" key="7">
    <source>
        <dbReference type="Pfam" id="PF03813"/>
    </source>
</evidence>
<dbReference type="InterPro" id="IPR035368">
    <property type="entry name" value="Nrap_D3"/>
</dbReference>
<feature type="region of interest" description="Disordered" evidence="6">
    <location>
        <begin position="1"/>
        <end position="99"/>
    </location>
</feature>
<keyword evidence="3 5" id="KW-0694">RNA-binding</keyword>
<evidence type="ECO:0000313" key="14">
    <source>
        <dbReference type="EMBL" id="CCE84928.1"/>
    </source>
</evidence>
<dbReference type="Pfam" id="PF17406">
    <property type="entry name" value="Nrap_D5"/>
    <property type="match status" value="1"/>
</dbReference>
<feature type="domain" description="Nrap protein" evidence="8">
    <location>
        <begin position="365"/>
        <end position="513"/>
    </location>
</feature>
<feature type="domain" description="Nrap protein" evidence="12">
    <location>
        <begin position="1060"/>
        <end position="1193"/>
    </location>
</feature>
<evidence type="ECO:0000259" key="12">
    <source>
        <dbReference type="Pfam" id="PF17407"/>
    </source>
</evidence>
<comment type="subcellular location">
    <subcellularLocation>
        <location evidence="1 5">Nucleus</location>
        <location evidence="1 5">Nucleolus</location>
    </subcellularLocation>
</comment>
<feature type="compositionally biased region" description="Basic and acidic residues" evidence="6">
    <location>
        <begin position="74"/>
        <end position="89"/>
    </location>
</feature>
<feature type="domain" description="Nrap protein" evidence="11">
    <location>
        <begin position="887"/>
        <end position="1058"/>
    </location>
</feature>
<dbReference type="Proteomes" id="UP000005222">
    <property type="component" value="Chromosome L"/>
</dbReference>
<dbReference type="OMA" id="RWIDIVC"/>
<keyword evidence="5" id="KW-0690">Ribosome biogenesis</keyword>
<dbReference type="Pfam" id="PF17404">
    <property type="entry name" value="Nrap_D3"/>
    <property type="match status" value="1"/>
</dbReference>
<comment type="similarity">
    <text evidence="2 5">Belongs to the NRAP family.</text>
</comment>
<dbReference type="Gene3D" id="1.10.1410.10">
    <property type="match status" value="2"/>
</dbReference>
<dbReference type="InterPro" id="IPR035369">
    <property type="entry name" value="Nrap_D4"/>
</dbReference>
<evidence type="ECO:0000259" key="11">
    <source>
        <dbReference type="Pfam" id="PF17406"/>
    </source>
</evidence>
<dbReference type="Pfam" id="PF17407">
    <property type="entry name" value="Nrap_D6"/>
    <property type="match status" value="1"/>
</dbReference>
<dbReference type="InterPro" id="IPR035370">
    <property type="entry name" value="Nrap_D5"/>
</dbReference>
<proteinExistence type="inferred from homology"/>
<evidence type="ECO:0000259" key="9">
    <source>
        <dbReference type="Pfam" id="PF17404"/>
    </source>
</evidence>
<reference evidence="13" key="1">
    <citation type="submission" date="2011-10" db="EMBL/GenBank/DDBJ databases">
        <authorList>
            <person name="Genoscope - CEA"/>
        </authorList>
    </citation>
    <scope>NUCLEOTIDE SEQUENCE</scope>
</reference>
<dbReference type="PANTHER" id="PTHR17972:SF0">
    <property type="entry name" value="NUCLEOLAR PROTEIN 6"/>
    <property type="match status" value="1"/>
</dbReference>
<evidence type="ECO:0000259" key="8">
    <source>
        <dbReference type="Pfam" id="PF17403"/>
    </source>
</evidence>
<dbReference type="GO" id="GO:0003723">
    <property type="term" value="F:RNA binding"/>
    <property type="evidence" value="ECO:0007669"/>
    <property type="project" value="UniProtKB-KW"/>
</dbReference>
<dbReference type="STRING" id="559304.G8Y8Y3"/>
<dbReference type="Proteomes" id="UP000005222">
    <property type="component" value="Chromosome K"/>
</dbReference>
<dbReference type="GO" id="GO:0032545">
    <property type="term" value="C:CURI complex"/>
    <property type="evidence" value="ECO:0007669"/>
    <property type="project" value="TreeGrafter"/>
</dbReference>
<keyword evidence="5" id="KW-0687">Ribonucleoprotein</keyword>
<protein>
    <recommendedName>
        <fullName evidence="5">U3 small nucleolar RNA-associated protein 22</fullName>
    </recommendedName>
</protein>
<dbReference type="Gene3D" id="3.30.70.3020">
    <property type="match status" value="1"/>
</dbReference>
<feature type="compositionally biased region" description="Acidic residues" evidence="6">
    <location>
        <begin position="53"/>
        <end position="73"/>
    </location>
</feature>
<organism evidence="13 15">
    <name type="scientific">Pichia sorbitophila (strain ATCC MYA-4447 / BCRC 22081 / CBS 7064 / NBRC 10061 / NRRL Y-12695)</name>
    <name type="common">Hybrid yeast</name>
    <dbReference type="NCBI Taxonomy" id="559304"/>
    <lineage>
        <taxon>Eukaryota</taxon>
        <taxon>Fungi</taxon>
        <taxon>Dikarya</taxon>
        <taxon>Ascomycota</taxon>
        <taxon>Saccharomycotina</taxon>
        <taxon>Pichiomycetes</taxon>
        <taxon>Debaryomycetaceae</taxon>
        <taxon>Millerozyma</taxon>
    </lineage>
</organism>
<dbReference type="GO" id="GO:0006364">
    <property type="term" value="P:rRNA processing"/>
    <property type="evidence" value="ECO:0007669"/>
    <property type="project" value="UniProtKB-KW"/>
</dbReference>
<dbReference type="Pfam" id="PF17405">
    <property type="entry name" value="Nrap_D4"/>
    <property type="match status" value="1"/>
</dbReference>
<evidence type="ECO:0000259" key="10">
    <source>
        <dbReference type="Pfam" id="PF17405"/>
    </source>
</evidence>
<gene>
    <name evidence="13" type="primary">Piso0_004494</name>
    <name evidence="13" type="ORF">GNLVRS01_PISO0K18116g</name>
    <name evidence="14" type="ORF">GNLVRS01_PISO0L18117g</name>
</gene>
<dbReference type="GO" id="GO:0006409">
    <property type="term" value="P:tRNA export from nucleus"/>
    <property type="evidence" value="ECO:0007669"/>
    <property type="project" value="TreeGrafter"/>
</dbReference>
<feature type="domain" description="Nrap protein" evidence="10">
    <location>
        <begin position="696"/>
        <end position="885"/>
    </location>
</feature>
<evidence type="ECO:0000256" key="1">
    <source>
        <dbReference type="ARBA" id="ARBA00004604"/>
    </source>
</evidence>
<name>G8Y8Y3_PICSO</name>
<dbReference type="Pfam" id="PF17403">
    <property type="entry name" value="Nrap_D2"/>
    <property type="match status" value="1"/>
</dbReference>
<feature type="compositionally biased region" description="Polar residues" evidence="6">
    <location>
        <begin position="12"/>
        <end position="34"/>
    </location>
</feature>
<dbReference type="OrthoDB" id="10251401at2759"/>
<feature type="domain" description="Nrap protein" evidence="7">
    <location>
        <begin position="216"/>
        <end position="362"/>
    </location>
</feature>
<dbReference type="Gene3D" id="3.30.70.3030">
    <property type="match status" value="1"/>
</dbReference>
<dbReference type="InterPro" id="IPR035371">
    <property type="entry name" value="Nrap_D6"/>
</dbReference>
<accession>G8Y8Y3</accession>
<evidence type="ECO:0000313" key="15">
    <source>
        <dbReference type="Proteomes" id="UP000005222"/>
    </source>
</evidence>
<sequence length="1197" mass="135577">MAKKRSQDFVDSESSGSKSQYVGTNSQENHSVANGSEDDDNDASSVSSVIGEQAEENMESRSDDDEDEDEENETEKADKVESKSEEGRQNKRQKTQLTAQDIQVARETAELFKSNIFKLQIDELIKEVKLKESHSQLIEKALHRLHHIITLIPSKTDLTLSEAESYFNSKKVVIPFPDPKPTKANYKFSYLPPEDVNLVGSFGLKTAISQKSGSSIDIALTMPRELFQAKDYLNYRALYKRAFYLAYLADNLIPLSKKNDLPLKISYHFLNEDILCPVLKLESIETDNENHLSFNKTKCSINLIVSLPFNVFDSKKILPDKNCIRIQSDTEELPPTPIYNSSILSQTAYDYYLKYLYATKKSTDAFKDACILGKLWLKQRGMGSSFNQGGFGHFEFATLMCALLNGGGVNGNKILLHGFSSYQLFKGTIKYLSSMDLCSGYLSFSSAIGENVSSKYISDADFGVPTIFDKNLRLNILWKMTTFSYGMLRKHATDTFQLLKDVVYDRFDPILLHRADFDLMRYDLVLNLTIPEDLYDSFNALEKITFLTFENFLKHKLYLILQNGLGDRVTHINIKNEKISPSFSLYKRKSANSSSVFVLGLILNPEECDKLVTKGPSSEDEEAGRRFRSFWGPLASLRKFKDGNIQHCVVWNPSQGTPMIINIIQHILNHHLHEEASQHLSFDAQSLLSNLPIPLLPSAHSQSVLTLSSFTNLHKSFDSLSKYLTSLDLPLNVKSLLPASPALRFTSLLQPVPFCVSNPDFWNDAVLQFETSSRWPDEINALEKTKAAFLMKIKEHLDMKSSYSTFLSKDESIPFNESIILLNVLTPEGYGFKIRALTERDEVLYLRAVQNAEKHKSILQDVYLKFNSKYFGSLKHTRTISTLAHHFQFYSPTVRLFKRWLDSQLLLCHFPDELIELIAMKPFVDPAPYSTPHSVTNGFLQILSFLASWNWKDDPLILDLTKQVDQEDDNINLKHTDKINVQSYQLIESNFRKIRQADPSGVKTQFFIGSKDDPSGILWSSDLTLPISTRLTSLAHLAVQLIKKEGLNESNVNLLFTPALNDYDFVIKVKTYDLATSSGIMPSNAFKNLIGVETSFPDDLTSKYDLVQAFVHDLNRKFGNAIIFSTHNFTGLQQNGSNVIAGIFIPSSLAKKKFKVNLDVNIKPIAETDEFIINKEAIFSQIKFLGGDLVQSVKMKK</sequence>
<dbReference type="AlphaFoldDB" id="G8Y8Y3"/>
<dbReference type="InterPro" id="IPR035367">
    <property type="entry name" value="Nrap_D2"/>
</dbReference>
<feature type="domain" description="Nrap protein" evidence="9">
    <location>
        <begin position="519"/>
        <end position="672"/>
    </location>
</feature>
<evidence type="ECO:0000256" key="5">
    <source>
        <dbReference type="RuleBase" id="RU364032"/>
    </source>
</evidence>
<evidence type="ECO:0000256" key="3">
    <source>
        <dbReference type="ARBA" id="ARBA00022884"/>
    </source>
</evidence>
<reference evidence="15" key="2">
    <citation type="journal article" date="2012" name="G3 (Bethesda)">
        <title>Pichia sorbitophila, an interspecies yeast hybrid reveals early steps of genome resolution following polyploidization.</title>
        <authorList>
            <person name="Leh Louis V."/>
            <person name="Despons L."/>
            <person name="Friedrich A."/>
            <person name="Martin T."/>
            <person name="Durrens P."/>
            <person name="Casaregola S."/>
            <person name="Neuveglise C."/>
            <person name="Fairhead C."/>
            <person name="Marck C."/>
            <person name="Cruz J.A."/>
            <person name="Straub M.L."/>
            <person name="Kugler V."/>
            <person name="Sacerdot C."/>
            <person name="Uzunov Z."/>
            <person name="Thierry A."/>
            <person name="Weiss S."/>
            <person name="Bleykasten C."/>
            <person name="De Montigny J."/>
            <person name="Jacques N."/>
            <person name="Jung P."/>
            <person name="Lemaire M."/>
            <person name="Mallet S."/>
            <person name="Morel G."/>
            <person name="Richard G.F."/>
            <person name="Sarkar A."/>
            <person name="Savel G."/>
            <person name="Schacherer J."/>
            <person name="Seret M.L."/>
            <person name="Talla E."/>
            <person name="Samson G."/>
            <person name="Jubin C."/>
            <person name="Poulain J."/>
            <person name="Vacherie B."/>
            <person name="Barbe V."/>
            <person name="Pelletier E."/>
            <person name="Sherman D.J."/>
            <person name="Westhof E."/>
            <person name="Weissenbach J."/>
            <person name="Baret P.V."/>
            <person name="Wincker P."/>
            <person name="Gaillardin C."/>
            <person name="Dujon B."/>
            <person name="Souciet J.L."/>
        </authorList>
    </citation>
    <scope>NUCLEOTIDE SEQUENCE [LARGE SCALE GENOMIC DNA]</scope>
    <source>
        <strain evidence="15">ATCC MYA-4447 / BCRC 22081 / CBS 7064 / NBRC 10061 / NRRL Y-12695</strain>
    </source>
</reference>
<dbReference type="GO" id="GO:0032040">
    <property type="term" value="C:small-subunit processome"/>
    <property type="evidence" value="ECO:0007669"/>
    <property type="project" value="TreeGrafter"/>
</dbReference>
<dbReference type="InterPro" id="IPR005554">
    <property type="entry name" value="NOL6/Upt22"/>
</dbReference>
<dbReference type="EMBL" id="FO082049">
    <property type="protein sequence ID" value="CCE83897.1"/>
    <property type="molecule type" value="Genomic_DNA"/>
</dbReference>
<dbReference type="EMBL" id="FO082048">
    <property type="protein sequence ID" value="CCE84928.1"/>
    <property type="molecule type" value="Genomic_DNA"/>
</dbReference>
<dbReference type="GO" id="GO:0034456">
    <property type="term" value="C:UTP-C complex"/>
    <property type="evidence" value="ECO:0007669"/>
    <property type="project" value="TreeGrafter"/>
</dbReference>
<evidence type="ECO:0000256" key="6">
    <source>
        <dbReference type="SAM" id="MobiDB-lite"/>
    </source>
</evidence>
<dbReference type="PANTHER" id="PTHR17972">
    <property type="entry name" value="NUCLEOLAR RNA-ASSOCIATED PROTEIN"/>
    <property type="match status" value="1"/>
</dbReference>
<dbReference type="InParanoid" id="G8Y8Y3"/>